<comment type="caution">
    <text evidence="1">The sequence shown here is derived from an EMBL/GenBank/DDBJ whole genome shotgun (WGS) entry which is preliminary data.</text>
</comment>
<protein>
    <submittedName>
        <fullName evidence="1">Uncharacterized protein</fullName>
    </submittedName>
</protein>
<reference evidence="1 2" key="1">
    <citation type="submission" date="2020-04" db="EMBL/GenBank/DDBJ databases">
        <title>Whole-genome sequencing of Vibrio spp. from China reveals different genetic environments of blaCTX-M-14 among diverse lineages.</title>
        <authorList>
            <person name="Zheng Z."/>
            <person name="Ye L."/>
            <person name="Chen S."/>
        </authorList>
    </citation>
    <scope>NUCLEOTIDE SEQUENCE [LARGE SCALE GENOMIC DNA]</scope>
    <source>
        <strain evidence="1 2">Vb1636</strain>
    </source>
</reference>
<name>A0A7Y0R0C9_VIBAL</name>
<organism evidence="1 2">
    <name type="scientific">Vibrio alginolyticus</name>
    <dbReference type="NCBI Taxonomy" id="663"/>
    <lineage>
        <taxon>Bacteria</taxon>
        <taxon>Pseudomonadati</taxon>
        <taxon>Pseudomonadota</taxon>
        <taxon>Gammaproteobacteria</taxon>
        <taxon>Vibrionales</taxon>
        <taxon>Vibrionaceae</taxon>
        <taxon>Vibrio</taxon>
    </lineage>
</organism>
<gene>
    <name evidence="1" type="ORF">HKB35_21735</name>
</gene>
<accession>A0A7Y0R0C9</accession>
<dbReference type="Proteomes" id="UP000565155">
    <property type="component" value="Unassembled WGS sequence"/>
</dbReference>
<dbReference type="EMBL" id="JABCMA010000039">
    <property type="protein sequence ID" value="NMR76237.1"/>
    <property type="molecule type" value="Genomic_DNA"/>
</dbReference>
<evidence type="ECO:0000313" key="2">
    <source>
        <dbReference type="Proteomes" id="UP000565155"/>
    </source>
</evidence>
<sequence length="67" mass="7812">MSTKFLVTSEWEAAQQIEQHFRKKPIAAGRDPKTGWRFWYVKGKRCVMKPNRTQTANGTPQFLVTVE</sequence>
<evidence type="ECO:0000313" key="1">
    <source>
        <dbReference type="EMBL" id="NMR76237.1"/>
    </source>
</evidence>
<dbReference type="AlphaFoldDB" id="A0A7Y0R0C9"/>
<dbReference type="RefSeq" id="WP_169629099.1">
    <property type="nucleotide sequence ID" value="NZ_JABCMA010000039.1"/>
</dbReference>
<proteinExistence type="predicted"/>